<evidence type="ECO:0000313" key="1">
    <source>
        <dbReference type="EMBL" id="MCL7931569.1"/>
    </source>
</evidence>
<organism evidence="1 2">
    <name type="scientific">Halomonas llamarensis</name>
    <dbReference type="NCBI Taxonomy" id="2945104"/>
    <lineage>
        <taxon>Bacteria</taxon>
        <taxon>Pseudomonadati</taxon>
        <taxon>Pseudomonadota</taxon>
        <taxon>Gammaproteobacteria</taxon>
        <taxon>Oceanospirillales</taxon>
        <taxon>Halomonadaceae</taxon>
        <taxon>Halomonas</taxon>
    </lineage>
</organism>
<accession>A0ABT0SUQ6</accession>
<comment type="caution">
    <text evidence="1">The sequence shown here is derived from an EMBL/GenBank/DDBJ whole genome shotgun (WGS) entry which is preliminary data.</text>
</comment>
<gene>
    <name evidence="1" type="ORF">M8006_16555</name>
</gene>
<name>A0ABT0SUQ6_9GAMM</name>
<keyword evidence="2" id="KW-1185">Reference proteome</keyword>
<evidence type="ECO:0008006" key="3">
    <source>
        <dbReference type="Google" id="ProtNLM"/>
    </source>
</evidence>
<evidence type="ECO:0000313" key="2">
    <source>
        <dbReference type="Proteomes" id="UP001165308"/>
    </source>
</evidence>
<dbReference type="RefSeq" id="WP_250084147.1">
    <property type="nucleotide sequence ID" value="NZ_JAMJPJ010000044.1"/>
</dbReference>
<reference evidence="1" key="1">
    <citation type="submission" date="2022-05" db="EMBL/GenBank/DDBJ databases">
        <title>Halomonas geminus sp. nov. and Halomonas llamarensis sp. nov. isolated from high-altitude salars of the Atacama Desert.</title>
        <authorList>
            <person name="Hintersatz C."/>
            <person name="Rojas L.A."/>
            <person name="Wei T.-S."/>
            <person name="Kutschke S."/>
            <person name="Lehmann F."/>
            <person name="Jain R."/>
            <person name="Pollmann K."/>
        </authorList>
    </citation>
    <scope>NUCLEOTIDE SEQUENCE</scope>
    <source>
        <strain evidence="1">ATCHA</strain>
    </source>
</reference>
<protein>
    <recommendedName>
        <fullName evidence="3">Polysaccharide export protein</fullName>
    </recommendedName>
</protein>
<dbReference type="EMBL" id="JAMJPJ010000044">
    <property type="protein sequence ID" value="MCL7931569.1"/>
    <property type="molecule type" value="Genomic_DNA"/>
</dbReference>
<proteinExistence type="predicted"/>
<dbReference type="Proteomes" id="UP001165308">
    <property type="component" value="Unassembled WGS sequence"/>
</dbReference>
<sequence length="197" mass="21798">MYRILMILCVFLVGCTSHLWKPETQKVMAVNGFYVNQETNGLVVTSSSDAYLFPSQERLGQALMLSRDVEFIPEFNNFALSRSNVVTGTVVLTLDEENPSDELVNQLSALGFEKNSETNRLVSVHKIRGERYTIQGELPLEKLENDYKIRISQPRGVVDTARKVVATPFAITFDAALTAVVFPVVVLGSVTTLIAGP</sequence>
<dbReference type="PROSITE" id="PS51257">
    <property type="entry name" value="PROKAR_LIPOPROTEIN"/>
    <property type="match status" value="1"/>
</dbReference>